<keyword evidence="4" id="KW-0146">Chitin degradation</keyword>
<comment type="similarity">
    <text evidence="7">Belongs to the glycosyl hydrolase 18 family.</text>
</comment>
<dbReference type="PROSITE" id="PS51910">
    <property type="entry name" value="GH18_2"/>
    <property type="match status" value="1"/>
</dbReference>
<feature type="domain" description="GH18" evidence="9">
    <location>
        <begin position="45"/>
        <end position="424"/>
    </location>
</feature>
<keyword evidence="4" id="KW-0624">Polysaccharide degradation</keyword>
<dbReference type="InterPro" id="IPR050314">
    <property type="entry name" value="Glycosyl_Hydrlase_18"/>
</dbReference>
<evidence type="ECO:0000256" key="6">
    <source>
        <dbReference type="RuleBase" id="RU000489"/>
    </source>
</evidence>
<proteinExistence type="inferred from homology"/>
<evidence type="ECO:0000313" key="10">
    <source>
        <dbReference type="EMBL" id="SDG04761.1"/>
    </source>
</evidence>
<accession>A0A1G7R1T8</accession>
<evidence type="ECO:0000256" key="7">
    <source>
        <dbReference type="RuleBase" id="RU004453"/>
    </source>
</evidence>
<keyword evidence="8" id="KW-0732">Signal</keyword>
<keyword evidence="3 6" id="KW-0378">Hydrolase</keyword>
<dbReference type="InterPro" id="IPR001223">
    <property type="entry name" value="Glyco_hydro18_cat"/>
</dbReference>
<dbReference type="Gene3D" id="3.10.50.10">
    <property type="match status" value="1"/>
</dbReference>
<dbReference type="GO" id="GO:0006032">
    <property type="term" value="P:chitin catabolic process"/>
    <property type="evidence" value="ECO:0007669"/>
    <property type="project" value="UniProtKB-KW"/>
</dbReference>
<evidence type="ECO:0000313" key="11">
    <source>
        <dbReference type="Proteomes" id="UP000182427"/>
    </source>
</evidence>
<dbReference type="Gene3D" id="3.20.20.80">
    <property type="entry name" value="Glycosidases"/>
    <property type="match status" value="1"/>
</dbReference>
<dbReference type="InterPro" id="IPR029070">
    <property type="entry name" value="Chitinase_insertion_sf"/>
</dbReference>
<dbReference type="PROSITE" id="PS01095">
    <property type="entry name" value="GH18_1"/>
    <property type="match status" value="1"/>
</dbReference>
<dbReference type="GO" id="GO:0008843">
    <property type="term" value="F:endochitinase activity"/>
    <property type="evidence" value="ECO:0007669"/>
    <property type="project" value="UniProtKB-EC"/>
</dbReference>
<protein>
    <recommendedName>
        <fullName evidence="2">chitinase</fullName>
        <ecNumber evidence="2">3.2.1.14</ecNumber>
    </recommendedName>
</protein>
<organism evidence="10 11">
    <name type="scientific">Terriglobus roseus</name>
    <dbReference type="NCBI Taxonomy" id="392734"/>
    <lineage>
        <taxon>Bacteria</taxon>
        <taxon>Pseudomonadati</taxon>
        <taxon>Acidobacteriota</taxon>
        <taxon>Terriglobia</taxon>
        <taxon>Terriglobales</taxon>
        <taxon>Acidobacteriaceae</taxon>
        <taxon>Terriglobus</taxon>
    </lineage>
</organism>
<feature type="chain" id="PRO_5009242511" description="chitinase" evidence="8">
    <location>
        <begin position="25"/>
        <end position="430"/>
    </location>
</feature>
<dbReference type="EMBL" id="LT629690">
    <property type="protein sequence ID" value="SDG04761.1"/>
    <property type="molecule type" value="Genomic_DNA"/>
</dbReference>
<comment type="catalytic activity">
    <reaction evidence="1">
        <text>Random endo-hydrolysis of N-acetyl-beta-D-glucosaminide (1-&gt;4)-beta-linkages in chitin and chitodextrins.</text>
        <dbReference type="EC" id="3.2.1.14"/>
    </reaction>
</comment>
<sequence>MMRFPTALCNGLAMTCLLASLCAAQSPTTPAVTKAPLHTLPAQRTEIVGYFPQWGIYNRRYIAVDLIHSGAVRSLTQLDYSQANISNNACALADSKADTEMVFKAEDSIDGVADQPDAPLRGNFHQLQLLKARYPKLRILISIEGRPDLFAEAAKPENRAAFVHSCIARFLEGHIASGVEAPHLFDGIDVDWEYPDADHADDFYALMAEFRRQMDAIRLKSTALRAGTSQRGFTLSIASGAAQKHITPIDWKRVAANVDQIGVMAYDYYGPWARDTGFHAPLASANPKAETVTTTINAYLAAGAPAKQLLLGVPFYAYQWHNVAQGGSYGLNSKGDPVRGNLNQSTAVTLMQNPGAHLYRDPLSHAPWIYDGDNFLTFEDAVSLQAKTAFARENNLGGIMVWELSGDTNDAQLLHALSKDTPTNKVSSEH</sequence>
<feature type="signal peptide" evidence="8">
    <location>
        <begin position="1"/>
        <end position="24"/>
    </location>
</feature>
<dbReference type="InterPro" id="IPR001579">
    <property type="entry name" value="Glyco_hydro_18_chit_AS"/>
</dbReference>
<name>A0A1G7R1T8_9BACT</name>
<dbReference type="InterPro" id="IPR017853">
    <property type="entry name" value="GH"/>
</dbReference>
<keyword evidence="5 6" id="KW-0326">Glycosidase</keyword>
<dbReference type="Proteomes" id="UP000182427">
    <property type="component" value="Chromosome I"/>
</dbReference>
<evidence type="ECO:0000256" key="8">
    <source>
        <dbReference type="SAM" id="SignalP"/>
    </source>
</evidence>
<dbReference type="SMART" id="SM00636">
    <property type="entry name" value="Glyco_18"/>
    <property type="match status" value="1"/>
</dbReference>
<evidence type="ECO:0000256" key="3">
    <source>
        <dbReference type="ARBA" id="ARBA00022801"/>
    </source>
</evidence>
<dbReference type="GO" id="GO:0005975">
    <property type="term" value="P:carbohydrate metabolic process"/>
    <property type="evidence" value="ECO:0007669"/>
    <property type="project" value="InterPro"/>
</dbReference>
<gene>
    <name evidence="10" type="ORF">SAMN05444167_4092</name>
</gene>
<dbReference type="PANTHER" id="PTHR11177">
    <property type="entry name" value="CHITINASE"/>
    <property type="match status" value="1"/>
</dbReference>
<dbReference type="RefSeq" id="WP_231966640.1">
    <property type="nucleotide sequence ID" value="NZ_LT629690.1"/>
</dbReference>
<dbReference type="PANTHER" id="PTHR11177:SF317">
    <property type="entry name" value="CHITINASE 12-RELATED"/>
    <property type="match status" value="1"/>
</dbReference>
<reference evidence="10 11" key="1">
    <citation type="submission" date="2016-10" db="EMBL/GenBank/DDBJ databases">
        <authorList>
            <person name="de Groot N.N."/>
        </authorList>
    </citation>
    <scope>NUCLEOTIDE SEQUENCE [LARGE SCALE GENOMIC DNA]</scope>
    <source>
        <strain evidence="10 11">GAS232</strain>
    </source>
</reference>
<dbReference type="SUPFAM" id="SSF51445">
    <property type="entry name" value="(Trans)glycosidases"/>
    <property type="match status" value="1"/>
</dbReference>
<dbReference type="Pfam" id="PF00704">
    <property type="entry name" value="Glyco_hydro_18"/>
    <property type="match status" value="1"/>
</dbReference>
<dbReference type="GO" id="GO:0008061">
    <property type="term" value="F:chitin binding"/>
    <property type="evidence" value="ECO:0007669"/>
    <property type="project" value="InterPro"/>
</dbReference>
<keyword evidence="11" id="KW-1185">Reference proteome</keyword>
<dbReference type="InterPro" id="IPR011583">
    <property type="entry name" value="Chitinase_II/V-like_cat"/>
</dbReference>
<evidence type="ECO:0000256" key="4">
    <source>
        <dbReference type="ARBA" id="ARBA00023024"/>
    </source>
</evidence>
<dbReference type="AlphaFoldDB" id="A0A1G7R1T8"/>
<dbReference type="EC" id="3.2.1.14" evidence="2"/>
<evidence type="ECO:0000259" key="9">
    <source>
        <dbReference type="PROSITE" id="PS51910"/>
    </source>
</evidence>
<evidence type="ECO:0000256" key="5">
    <source>
        <dbReference type="ARBA" id="ARBA00023295"/>
    </source>
</evidence>
<keyword evidence="4" id="KW-0119">Carbohydrate metabolism</keyword>
<evidence type="ECO:0000256" key="1">
    <source>
        <dbReference type="ARBA" id="ARBA00000822"/>
    </source>
</evidence>
<evidence type="ECO:0000256" key="2">
    <source>
        <dbReference type="ARBA" id="ARBA00012729"/>
    </source>
</evidence>